<dbReference type="HAMAP" id="MF_00969">
    <property type="entry name" value="TRCF"/>
    <property type="match status" value="1"/>
</dbReference>
<comment type="subcellular location">
    <subcellularLocation>
        <location evidence="1 13">Cytoplasm</location>
    </subcellularLocation>
</comment>
<dbReference type="PROSITE" id="PS51194">
    <property type="entry name" value="HELICASE_CTER"/>
    <property type="match status" value="1"/>
</dbReference>
<dbReference type="SMART" id="SM00490">
    <property type="entry name" value="HELICc"/>
    <property type="match status" value="1"/>
</dbReference>
<dbReference type="InterPro" id="IPR014001">
    <property type="entry name" value="Helicase_ATP-bd"/>
</dbReference>
<dbReference type="NCBIfam" id="TIGR00580">
    <property type="entry name" value="mfd"/>
    <property type="match status" value="1"/>
</dbReference>
<dbReference type="Gene3D" id="2.40.10.170">
    <property type="match status" value="1"/>
</dbReference>
<dbReference type="SUPFAM" id="SSF52540">
    <property type="entry name" value="P-loop containing nucleoside triphosphate hydrolases"/>
    <property type="match status" value="4"/>
</dbReference>
<reference evidence="17 18" key="1">
    <citation type="submission" date="2020-08" db="EMBL/GenBank/DDBJ databases">
        <title>Genomic Encyclopedia of Type Strains, Phase IV (KMG-IV): sequencing the most valuable type-strain genomes for metagenomic binning, comparative biology and taxonomic classification.</title>
        <authorList>
            <person name="Goeker M."/>
        </authorList>
    </citation>
    <scope>NUCLEOTIDE SEQUENCE [LARGE SCALE GENOMIC DNA]</scope>
    <source>
        <strain evidence="17 18">DSM 12141</strain>
    </source>
</reference>
<keyword evidence="7 13" id="KW-0067">ATP-binding</keyword>
<comment type="function">
    <text evidence="13">Couples transcription and DNA repair by recognizing RNA polymerase (RNAP) stalled at DNA lesions. Mediates ATP-dependent release of RNAP and its truncated transcript from the DNA, and recruitment of nucleotide excision repair machinery to the damaged site.</text>
</comment>
<dbReference type="FunFam" id="3.40.50.300:FF:000546">
    <property type="entry name" value="Transcription-repair-coupling factor"/>
    <property type="match status" value="1"/>
</dbReference>
<dbReference type="GO" id="GO:0005737">
    <property type="term" value="C:cytoplasm"/>
    <property type="evidence" value="ECO:0007669"/>
    <property type="project" value="UniProtKB-SubCell"/>
</dbReference>
<protein>
    <recommendedName>
        <fullName evidence="12 13">Transcription-repair-coupling factor</fullName>
        <shortName evidence="13">TRCF</shortName>
        <ecNumber evidence="13">3.6.4.-</ecNumber>
    </recommendedName>
</protein>
<evidence type="ECO:0000256" key="1">
    <source>
        <dbReference type="ARBA" id="ARBA00004496"/>
    </source>
</evidence>
<dbReference type="GO" id="GO:0003678">
    <property type="term" value="F:DNA helicase activity"/>
    <property type="evidence" value="ECO:0007669"/>
    <property type="project" value="TreeGrafter"/>
</dbReference>
<dbReference type="Pfam" id="PF21132">
    <property type="entry name" value="MFD_D3"/>
    <property type="match status" value="1"/>
</dbReference>
<feature type="region of interest" description="Disordered" evidence="14">
    <location>
        <begin position="426"/>
        <end position="451"/>
    </location>
</feature>
<dbReference type="FunFam" id="3.40.50.300:FF:000300">
    <property type="entry name" value="Transcription-repair-coupling factor"/>
    <property type="match status" value="1"/>
</dbReference>
<dbReference type="PANTHER" id="PTHR47964:SF1">
    <property type="entry name" value="ATP-DEPENDENT DNA HELICASE HOMOLOG RECG, CHLOROPLASTIC"/>
    <property type="match status" value="1"/>
</dbReference>
<dbReference type="InterPro" id="IPR041471">
    <property type="entry name" value="UvrB_inter"/>
</dbReference>
<dbReference type="EC" id="3.6.4.-" evidence="13"/>
<evidence type="ECO:0000256" key="10">
    <source>
        <dbReference type="ARBA" id="ARBA00061104"/>
    </source>
</evidence>
<dbReference type="Pfam" id="PF00270">
    <property type="entry name" value="DEAD"/>
    <property type="match status" value="1"/>
</dbReference>
<evidence type="ECO:0000256" key="4">
    <source>
        <dbReference type="ARBA" id="ARBA00022763"/>
    </source>
</evidence>
<feature type="domain" description="Helicase ATP-binding" evidence="15">
    <location>
        <begin position="648"/>
        <end position="809"/>
    </location>
</feature>
<dbReference type="EMBL" id="JACHIB010000014">
    <property type="protein sequence ID" value="MBB6084434.1"/>
    <property type="molecule type" value="Genomic_DNA"/>
</dbReference>
<keyword evidence="9 13" id="KW-0234">DNA repair</keyword>
<accession>A0A7W9TPQ0</accession>
<feature type="domain" description="Helicase C-terminal" evidence="16">
    <location>
        <begin position="830"/>
        <end position="984"/>
    </location>
</feature>
<dbReference type="SUPFAM" id="SSF141259">
    <property type="entry name" value="CarD-like"/>
    <property type="match status" value="1"/>
</dbReference>
<evidence type="ECO:0000256" key="14">
    <source>
        <dbReference type="SAM" id="MobiDB-lite"/>
    </source>
</evidence>
<dbReference type="GO" id="GO:0005524">
    <property type="term" value="F:ATP binding"/>
    <property type="evidence" value="ECO:0007669"/>
    <property type="project" value="UniProtKB-UniRule"/>
</dbReference>
<dbReference type="GO" id="GO:0006355">
    <property type="term" value="P:regulation of DNA-templated transcription"/>
    <property type="evidence" value="ECO:0007669"/>
    <property type="project" value="UniProtKB-UniRule"/>
</dbReference>
<dbReference type="PANTHER" id="PTHR47964">
    <property type="entry name" value="ATP-DEPENDENT DNA HELICASE HOMOLOG RECG, CHLOROPLASTIC"/>
    <property type="match status" value="1"/>
</dbReference>
<dbReference type="InterPro" id="IPR048635">
    <property type="entry name" value="MFD_D3"/>
</dbReference>
<evidence type="ECO:0000256" key="8">
    <source>
        <dbReference type="ARBA" id="ARBA00023125"/>
    </source>
</evidence>
<evidence type="ECO:0000256" key="5">
    <source>
        <dbReference type="ARBA" id="ARBA00022801"/>
    </source>
</evidence>
<dbReference type="Gene3D" id="3.40.50.11180">
    <property type="match status" value="1"/>
</dbReference>
<dbReference type="SMART" id="SM01058">
    <property type="entry name" value="CarD_TRCF"/>
    <property type="match status" value="1"/>
</dbReference>
<keyword evidence="6 17" id="KW-0347">Helicase</keyword>
<dbReference type="Gene3D" id="3.30.2060.10">
    <property type="entry name" value="Penicillin-binding protein 1b domain"/>
    <property type="match status" value="1"/>
</dbReference>
<gene>
    <name evidence="13" type="primary">mfd</name>
    <name evidence="17" type="ORF">HNR28_002479</name>
</gene>
<evidence type="ECO:0000313" key="18">
    <source>
        <dbReference type="Proteomes" id="UP000541136"/>
    </source>
</evidence>
<dbReference type="CDD" id="cd17991">
    <property type="entry name" value="DEXHc_TRCF"/>
    <property type="match status" value="1"/>
</dbReference>
<dbReference type="InterPro" id="IPR037235">
    <property type="entry name" value="TRCF-like_C_D7"/>
</dbReference>
<dbReference type="InterPro" id="IPR005118">
    <property type="entry name" value="TRCF_C"/>
</dbReference>
<dbReference type="InterPro" id="IPR011545">
    <property type="entry name" value="DEAD/DEAH_box_helicase_dom"/>
</dbReference>
<dbReference type="Gene3D" id="3.40.50.11140">
    <property type="match status" value="1"/>
</dbReference>
<keyword evidence="5 13" id="KW-0378">Hydrolase</keyword>
<evidence type="ECO:0000256" key="9">
    <source>
        <dbReference type="ARBA" id="ARBA00023204"/>
    </source>
</evidence>
<dbReference type="Pfam" id="PF00271">
    <property type="entry name" value="Helicase_C"/>
    <property type="match status" value="1"/>
</dbReference>
<dbReference type="InterPro" id="IPR036101">
    <property type="entry name" value="CarD-like/TRCF_RID_sf"/>
</dbReference>
<dbReference type="SMART" id="SM00487">
    <property type="entry name" value="DEXDc"/>
    <property type="match status" value="1"/>
</dbReference>
<dbReference type="SUPFAM" id="SSF143517">
    <property type="entry name" value="TRCF domain-like"/>
    <property type="match status" value="1"/>
</dbReference>
<dbReference type="Pfam" id="PF03461">
    <property type="entry name" value="TRCF"/>
    <property type="match status" value="1"/>
</dbReference>
<dbReference type="Gene3D" id="3.90.1150.50">
    <property type="entry name" value="Transcription-repair-coupling factor, D7 domain"/>
    <property type="match status" value="1"/>
</dbReference>
<dbReference type="InterPro" id="IPR047112">
    <property type="entry name" value="RecG/Mfd"/>
</dbReference>
<dbReference type="RefSeq" id="WP_151024059.1">
    <property type="nucleotide sequence ID" value="NZ_JACHIB010000014.1"/>
</dbReference>
<name>A0A7W9TPQ0_CASDE</name>
<dbReference type="Proteomes" id="UP000541136">
    <property type="component" value="Unassembled WGS sequence"/>
</dbReference>
<keyword evidence="4 13" id="KW-0227">DNA damage</keyword>
<dbReference type="InterPro" id="IPR001650">
    <property type="entry name" value="Helicase_C-like"/>
</dbReference>
<keyword evidence="3 13" id="KW-0547">Nucleotide-binding</keyword>
<dbReference type="GO" id="GO:0000716">
    <property type="term" value="P:transcription-coupled nucleotide-excision repair, DNA damage recognition"/>
    <property type="evidence" value="ECO:0007669"/>
    <property type="project" value="UniProtKB-UniRule"/>
</dbReference>
<evidence type="ECO:0000256" key="3">
    <source>
        <dbReference type="ARBA" id="ARBA00022741"/>
    </source>
</evidence>
<evidence type="ECO:0000256" key="12">
    <source>
        <dbReference type="ARBA" id="ARBA00070128"/>
    </source>
</evidence>
<evidence type="ECO:0000256" key="2">
    <source>
        <dbReference type="ARBA" id="ARBA00022490"/>
    </source>
</evidence>
<comment type="similarity">
    <text evidence="11 13">In the C-terminal section; belongs to the helicase family. RecG subfamily.</text>
</comment>
<dbReference type="InterPro" id="IPR027417">
    <property type="entry name" value="P-loop_NTPase"/>
</dbReference>
<evidence type="ECO:0000256" key="7">
    <source>
        <dbReference type="ARBA" id="ARBA00022840"/>
    </source>
</evidence>
<dbReference type="Gene3D" id="3.40.50.300">
    <property type="entry name" value="P-loop containing nucleotide triphosphate hydrolases"/>
    <property type="match status" value="2"/>
</dbReference>
<evidence type="ECO:0000259" key="15">
    <source>
        <dbReference type="PROSITE" id="PS51192"/>
    </source>
</evidence>
<keyword evidence="8 13" id="KW-0238">DNA-binding</keyword>
<comment type="similarity">
    <text evidence="10 13">In the N-terminal section; belongs to the UvrB family.</text>
</comment>
<evidence type="ECO:0000259" key="16">
    <source>
        <dbReference type="PROSITE" id="PS51194"/>
    </source>
</evidence>
<keyword evidence="2 13" id="KW-0963">Cytoplasm</keyword>
<dbReference type="Pfam" id="PF17757">
    <property type="entry name" value="UvrB_inter"/>
    <property type="match status" value="1"/>
</dbReference>
<comment type="caution">
    <text evidence="17">The sequence shown here is derived from an EMBL/GenBank/DDBJ whole genome shotgun (WGS) entry which is preliminary data.</text>
</comment>
<evidence type="ECO:0000256" key="6">
    <source>
        <dbReference type="ARBA" id="ARBA00022806"/>
    </source>
</evidence>
<evidence type="ECO:0000256" key="11">
    <source>
        <dbReference type="ARBA" id="ARBA00061399"/>
    </source>
</evidence>
<sequence length="1180" mass="130098">MDHPISIPSLPSVGPTLAALRPGQRYAQPRPPGSGDALLLAALAREARHPLAAFCADPLAARRLADETALFDPDLRVRFLPDWETLPYDSFSPHQDLISERLRTLHALSQGAVDILVVPVTTALVRLAPPAFLAAYTFHFRQGDALDEDRLRTQLTLANYSHVTQVGAPGEFCIRGGLIDLFPMGSALPYRIDLFDREIESIRSFDGDTQRSLYPVREIELLPGREFPMDEAARNRFRARFREVFEGDPSRALPYRDIGSGIAFAGIEYYLPLFFEQTATLFDYLPPDTLAVTLGDAPAAIDRFTQDARNRWQFLKSDPERPVLPPDALFLDDEAFHARLRGLARLAFTGEGTHPDFAPCPPAAVNRRADDPLADLRRHLDATPLRTALCVDSAGRRETIAELLADYHLKPDAIFDTWQDWLQSEARLPSPDRPGTEGAPSGGGKPEAQRGGHFSLVVAPLSGGFQAPPAGLAVLTENDLYPAQAGRPPRTRRHERSSDVDAMVRDLAELHVGDPVVHVQHGIGRYRGLVSMDLGEGPIELLHLEYARDATLYVPVSQLHLIARYSGADPDQAPLHPLGSGQWEKARRKAARQARDTAAELLALYAKRAAREGLRFKFPTRDYQAFAEGFGFEETPDQAAAIAAVIQDMTSGRPMDRLVCGDVGFGKTEVALRAAFLAVMNGRQVALLCPTTLLAEQHAQNFATRFADWPVRIAELSRFRTGKETAKAIAGLAEGSVDIVIGTHKILSREVRYKQLGLVIIDEEHRFGVRQKEALKALRAEVDVLTLTATPIPRTLGMSLEGIRDFSVIATAPQKRLAIKTFVRREDGSTIREAILRELKRGGQVYFLHNEVETIHNRRARLEELVPEARIAVAHGQMAERELEEVMKGFYQQRFNVLLCTTIIETGIDVPTANTILIHRADKLGLAQLHQLRGRVGRSHHQAYAYLLTPGEDAMTANAKKRLEAIQSMEELGAGFFLAMHDLEIRGSGEVLGESQSGNIQEIGYSLYNDMLAAAVRALKSGEEPDLESPFGSQCEVNLHAPALLPSDYCADVQARLGLYKRLAHAADADALALLQEELIDRYGKLPEAGQTLLSLHRLRLLAEPLGVIKIDAGETQASIQFAAQPNVDPIRIIELVQQDRQVRLNGPDRLKITFGGTVDVPGRVQKLRGLLQRLAGAAA</sequence>
<dbReference type="GO" id="GO:0016787">
    <property type="term" value="F:hydrolase activity"/>
    <property type="evidence" value="ECO:0007669"/>
    <property type="project" value="UniProtKB-KW"/>
</dbReference>
<dbReference type="InterPro" id="IPR003711">
    <property type="entry name" value="CarD-like/TRCF_RID"/>
</dbReference>
<dbReference type="AlphaFoldDB" id="A0A7W9TPQ0"/>
<dbReference type="SMART" id="SM00982">
    <property type="entry name" value="TRCF"/>
    <property type="match status" value="1"/>
</dbReference>
<organism evidence="17 18">
    <name type="scientific">Castellaniella defragrans</name>
    <name type="common">Alcaligenes defragrans</name>
    <dbReference type="NCBI Taxonomy" id="75697"/>
    <lineage>
        <taxon>Bacteria</taxon>
        <taxon>Pseudomonadati</taxon>
        <taxon>Pseudomonadota</taxon>
        <taxon>Betaproteobacteria</taxon>
        <taxon>Burkholderiales</taxon>
        <taxon>Alcaligenaceae</taxon>
        <taxon>Castellaniella</taxon>
    </lineage>
</organism>
<evidence type="ECO:0000256" key="13">
    <source>
        <dbReference type="HAMAP-Rule" id="MF_00969"/>
    </source>
</evidence>
<dbReference type="PROSITE" id="PS51192">
    <property type="entry name" value="HELICASE_ATP_BIND_1"/>
    <property type="match status" value="1"/>
</dbReference>
<dbReference type="Pfam" id="PF02559">
    <property type="entry name" value="CarD_TRCF_RID"/>
    <property type="match status" value="1"/>
</dbReference>
<evidence type="ECO:0000313" key="17">
    <source>
        <dbReference type="EMBL" id="MBB6084434.1"/>
    </source>
</evidence>
<proteinExistence type="inferred from homology"/>
<dbReference type="GO" id="GO:0003684">
    <property type="term" value="F:damaged DNA binding"/>
    <property type="evidence" value="ECO:0007669"/>
    <property type="project" value="InterPro"/>
</dbReference>
<dbReference type="InterPro" id="IPR004576">
    <property type="entry name" value="Mfd"/>
</dbReference>